<evidence type="ECO:0000313" key="3">
    <source>
        <dbReference type="Proteomes" id="UP000811246"/>
    </source>
</evidence>
<proteinExistence type="predicted"/>
<feature type="domain" description="Reverse transcriptase zinc-binding" evidence="1">
    <location>
        <begin position="132"/>
        <end position="185"/>
    </location>
</feature>
<evidence type="ECO:0000259" key="1">
    <source>
        <dbReference type="Pfam" id="PF13966"/>
    </source>
</evidence>
<dbReference type="PANTHER" id="PTHR36617:SF15">
    <property type="entry name" value="REVERSE TRANSCRIPTASE ZINC-BINDING DOMAIN-CONTAINING PROTEIN"/>
    <property type="match status" value="1"/>
</dbReference>
<dbReference type="Pfam" id="PF13966">
    <property type="entry name" value="zf-RVT"/>
    <property type="match status" value="1"/>
</dbReference>
<evidence type="ECO:0000313" key="2">
    <source>
        <dbReference type="EMBL" id="KAG6724243.1"/>
    </source>
</evidence>
<dbReference type="EMBL" id="CM031827">
    <property type="protein sequence ID" value="KAG6724243.1"/>
    <property type="molecule type" value="Genomic_DNA"/>
</dbReference>
<name>A0A922FKW1_CARIL</name>
<gene>
    <name evidence="2" type="ORF">I3842_03G250200</name>
</gene>
<dbReference type="Proteomes" id="UP000811246">
    <property type="component" value="Chromosome 3"/>
</dbReference>
<accession>A0A922FKW1</accession>
<sequence>MYGEVGAQMKWTYDVGVWKYIRKGWDDFLGNCRFEVERGTRTKFWHDYWCGDMILKNAFPSLYRIALDQGCSVADNMCINSDSITWSVSFTRAVQDWEMGDITEFYRVLYSLKLRARREDKLLWTSTGNKKFSVRSYHKALLTHSSNAFPWKSIWRSNVLLKVLFFGWVASHSEILIIDKLKSVDFT</sequence>
<organism evidence="2 3">
    <name type="scientific">Carya illinoinensis</name>
    <name type="common">Pecan</name>
    <dbReference type="NCBI Taxonomy" id="32201"/>
    <lineage>
        <taxon>Eukaryota</taxon>
        <taxon>Viridiplantae</taxon>
        <taxon>Streptophyta</taxon>
        <taxon>Embryophyta</taxon>
        <taxon>Tracheophyta</taxon>
        <taxon>Spermatophyta</taxon>
        <taxon>Magnoliopsida</taxon>
        <taxon>eudicotyledons</taxon>
        <taxon>Gunneridae</taxon>
        <taxon>Pentapetalae</taxon>
        <taxon>rosids</taxon>
        <taxon>fabids</taxon>
        <taxon>Fagales</taxon>
        <taxon>Juglandaceae</taxon>
        <taxon>Carya</taxon>
    </lineage>
</organism>
<dbReference type="InterPro" id="IPR026960">
    <property type="entry name" value="RVT-Znf"/>
</dbReference>
<reference evidence="2" key="1">
    <citation type="submission" date="2021-01" db="EMBL/GenBank/DDBJ databases">
        <authorList>
            <person name="Lovell J.T."/>
            <person name="Bentley N."/>
            <person name="Bhattarai G."/>
            <person name="Jenkins J.W."/>
            <person name="Sreedasyam A."/>
            <person name="Alarcon Y."/>
            <person name="Bock C."/>
            <person name="Boston L."/>
            <person name="Carlson J."/>
            <person name="Cervantes K."/>
            <person name="Clermont K."/>
            <person name="Krom N."/>
            <person name="Kubenka K."/>
            <person name="Mamidi S."/>
            <person name="Mattison C."/>
            <person name="Monteros M."/>
            <person name="Pisani C."/>
            <person name="Plott C."/>
            <person name="Rajasekar S."/>
            <person name="Rhein H.S."/>
            <person name="Rohla C."/>
            <person name="Song M."/>
            <person name="Hilaire R.S."/>
            <person name="Shu S."/>
            <person name="Wells L."/>
            <person name="Wang X."/>
            <person name="Webber J."/>
            <person name="Heerema R.J."/>
            <person name="Klein P."/>
            <person name="Conner P."/>
            <person name="Grauke L."/>
            <person name="Grimwood J."/>
            <person name="Schmutz J."/>
            <person name="Randall J.J."/>
        </authorList>
    </citation>
    <scope>NUCLEOTIDE SEQUENCE</scope>
    <source>
        <tissue evidence="2">Leaf</tissue>
    </source>
</reference>
<dbReference type="AlphaFoldDB" id="A0A922FKW1"/>
<comment type="caution">
    <text evidence="2">The sequence shown here is derived from an EMBL/GenBank/DDBJ whole genome shotgun (WGS) entry which is preliminary data.</text>
</comment>
<dbReference type="PANTHER" id="PTHR36617">
    <property type="entry name" value="PROTEIN, PUTATIVE-RELATED"/>
    <property type="match status" value="1"/>
</dbReference>
<protein>
    <recommendedName>
        <fullName evidence="1">Reverse transcriptase zinc-binding domain-containing protein</fullName>
    </recommendedName>
</protein>